<name>A0A139SML6_9BACT</name>
<feature type="domain" description="Tr-type G" evidence="13">
    <location>
        <begin position="4"/>
        <end position="186"/>
    </location>
</feature>
<dbReference type="NCBIfam" id="TIGR00231">
    <property type="entry name" value="small_GTP"/>
    <property type="match status" value="1"/>
</dbReference>
<dbReference type="STRING" id="1548207.AXK11_05715"/>
<dbReference type="Gene3D" id="3.30.70.2570">
    <property type="entry name" value="Elongation factor 4, C-terminal domain"/>
    <property type="match status" value="1"/>
</dbReference>
<dbReference type="FunFam" id="3.30.70.870:FF:000004">
    <property type="entry name" value="Translation factor GUF1, mitochondrial"/>
    <property type="match status" value="1"/>
</dbReference>
<dbReference type="PANTHER" id="PTHR43512:SF4">
    <property type="entry name" value="TRANSLATION FACTOR GUF1 HOMOLOG, CHLOROPLASTIC"/>
    <property type="match status" value="1"/>
</dbReference>
<dbReference type="InterPro" id="IPR013842">
    <property type="entry name" value="LepA_CTD"/>
</dbReference>
<dbReference type="HAMAP" id="MF_00071">
    <property type="entry name" value="LepA"/>
    <property type="match status" value="1"/>
</dbReference>
<keyword evidence="7 12" id="KW-0472">Membrane</keyword>
<evidence type="ECO:0000256" key="10">
    <source>
        <dbReference type="ARBA" id="ARBA00061052"/>
    </source>
</evidence>
<evidence type="ECO:0000256" key="6">
    <source>
        <dbReference type="ARBA" id="ARBA00023134"/>
    </source>
</evidence>
<dbReference type="InterPro" id="IPR000795">
    <property type="entry name" value="T_Tr_GTP-bd_dom"/>
</dbReference>
<dbReference type="PANTHER" id="PTHR43512">
    <property type="entry name" value="TRANSLATION FACTOR GUF1-RELATED"/>
    <property type="match status" value="1"/>
</dbReference>
<keyword evidence="3 12" id="KW-0547">Nucleotide-binding</keyword>
<dbReference type="NCBIfam" id="TIGR01393">
    <property type="entry name" value="lepA"/>
    <property type="match status" value="1"/>
</dbReference>
<dbReference type="Gene3D" id="3.30.70.240">
    <property type="match status" value="1"/>
</dbReference>
<comment type="catalytic activity">
    <reaction evidence="8 12">
        <text>GTP + H2O = GDP + phosphate + H(+)</text>
        <dbReference type="Rhea" id="RHEA:19669"/>
        <dbReference type="ChEBI" id="CHEBI:15377"/>
        <dbReference type="ChEBI" id="CHEBI:15378"/>
        <dbReference type="ChEBI" id="CHEBI:37565"/>
        <dbReference type="ChEBI" id="CHEBI:43474"/>
        <dbReference type="ChEBI" id="CHEBI:58189"/>
        <dbReference type="EC" id="3.6.5.n1"/>
    </reaction>
</comment>
<dbReference type="RefSeq" id="WP_068630128.1">
    <property type="nucleotide sequence ID" value="NZ_LSZQ01000042.1"/>
</dbReference>
<dbReference type="FunFam" id="3.30.70.240:FF:000007">
    <property type="entry name" value="Translation factor GUF1, mitochondrial"/>
    <property type="match status" value="1"/>
</dbReference>
<dbReference type="CDD" id="cd16260">
    <property type="entry name" value="EF4_III"/>
    <property type="match status" value="1"/>
</dbReference>
<evidence type="ECO:0000256" key="9">
    <source>
        <dbReference type="ARBA" id="ARBA00057626"/>
    </source>
</evidence>
<comment type="caution">
    <text evidence="14">The sequence shown here is derived from an EMBL/GenBank/DDBJ whole genome shotgun (WGS) entry which is preliminary data.</text>
</comment>
<evidence type="ECO:0000256" key="11">
    <source>
        <dbReference type="ARBA" id="ARBA00066744"/>
    </source>
</evidence>
<dbReference type="FunFam" id="3.40.50.300:FF:000078">
    <property type="entry name" value="Elongation factor 4"/>
    <property type="match status" value="1"/>
</dbReference>
<dbReference type="Proteomes" id="UP000070058">
    <property type="component" value="Unassembled WGS sequence"/>
</dbReference>
<comment type="similarity">
    <text evidence="1 12">Belongs to the TRAFAC class translation factor GTPase superfamily. Classic translation factor GTPase family. LepA subfamily.</text>
</comment>
<keyword evidence="5 12" id="KW-0648">Protein biosynthesis</keyword>
<dbReference type="Gene3D" id="2.40.30.10">
    <property type="entry name" value="Translation factors"/>
    <property type="match status" value="1"/>
</dbReference>
<dbReference type="PRINTS" id="PR00315">
    <property type="entry name" value="ELONGATNFCT"/>
</dbReference>
<dbReference type="Gene3D" id="3.40.50.300">
    <property type="entry name" value="P-loop containing nucleotide triphosphate hydrolases"/>
    <property type="match status" value="1"/>
</dbReference>
<evidence type="ECO:0000313" key="14">
    <source>
        <dbReference type="EMBL" id="KXU35833.1"/>
    </source>
</evidence>
<keyword evidence="2 12" id="KW-1003">Cell membrane</keyword>
<dbReference type="InterPro" id="IPR035647">
    <property type="entry name" value="EFG_III/V"/>
</dbReference>
<dbReference type="EMBL" id="LSZQ01000042">
    <property type="protein sequence ID" value="KXU35833.1"/>
    <property type="molecule type" value="Genomic_DNA"/>
</dbReference>
<keyword evidence="4 12" id="KW-0378">Hydrolase</keyword>
<comment type="subcellular location">
    <subcellularLocation>
        <location evidence="12">Cell membrane</location>
        <topology evidence="12">Peripheral membrane protein</topology>
        <orientation evidence="12">Cytoplasmic side</orientation>
    </subcellularLocation>
</comment>
<evidence type="ECO:0000256" key="5">
    <source>
        <dbReference type="ARBA" id="ARBA00022917"/>
    </source>
</evidence>
<evidence type="ECO:0000256" key="12">
    <source>
        <dbReference type="HAMAP-Rule" id="MF_00071"/>
    </source>
</evidence>
<proteinExistence type="inferred from homology"/>
<dbReference type="EC" id="3.6.5.n1" evidence="11 12"/>
<dbReference type="GO" id="GO:0003924">
    <property type="term" value="F:GTPase activity"/>
    <property type="evidence" value="ECO:0007669"/>
    <property type="project" value="UniProtKB-UniRule"/>
</dbReference>
<dbReference type="GO" id="GO:0045727">
    <property type="term" value="P:positive regulation of translation"/>
    <property type="evidence" value="ECO:0007669"/>
    <property type="project" value="UniProtKB-UniRule"/>
</dbReference>
<evidence type="ECO:0000256" key="1">
    <source>
        <dbReference type="ARBA" id="ARBA00005454"/>
    </source>
</evidence>
<organism evidence="14 15">
    <name type="scientific">Cephaloticoccus primus</name>
    <dbReference type="NCBI Taxonomy" id="1548207"/>
    <lineage>
        <taxon>Bacteria</taxon>
        <taxon>Pseudomonadati</taxon>
        <taxon>Verrucomicrobiota</taxon>
        <taxon>Opitutia</taxon>
        <taxon>Opitutales</taxon>
        <taxon>Opitutaceae</taxon>
        <taxon>Cephaloticoccus</taxon>
    </lineage>
</organism>
<dbReference type="GO" id="GO:0005886">
    <property type="term" value="C:plasma membrane"/>
    <property type="evidence" value="ECO:0007669"/>
    <property type="project" value="UniProtKB-SubCell"/>
</dbReference>
<comment type="function">
    <text evidence="9 12">Required for accurate and efficient protein synthesis under certain stress conditions. May act as a fidelity factor of the translation reaction, by catalyzing a one-codon backward translocation of tRNAs on improperly translocated ribosomes. Back-translocation proceeds from a post-translocation (POST) complex to a pre-translocation (PRE) complex, thus giving elongation factor G a second chance to translocate the tRNAs correctly. Binds to ribosomes in a GTP-dependent manner.</text>
</comment>
<dbReference type="AlphaFoldDB" id="A0A139SML6"/>
<evidence type="ECO:0000256" key="3">
    <source>
        <dbReference type="ARBA" id="ARBA00022741"/>
    </source>
</evidence>
<dbReference type="GO" id="GO:0003746">
    <property type="term" value="F:translation elongation factor activity"/>
    <property type="evidence" value="ECO:0007669"/>
    <property type="project" value="UniProtKB-UniRule"/>
</dbReference>
<evidence type="ECO:0000256" key="8">
    <source>
        <dbReference type="ARBA" id="ARBA00050293"/>
    </source>
</evidence>
<reference evidence="15" key="1">
    <citation type="submission" date="2016-02" db="EMBL/GenBank/DDBJ databases">
        <authorList>
            <person name="Sanders J.G."/>
            <person name="Lin J.Y."/>
            <person name="Wertz J.T."/>
            <person name="Russell J.A."/>
            <person name="Moreau C.S."/>
            <person name="Powell S."/>
        </authorList>
    </citation>
    <scope>NUCLEOTIDE SEQUENCE [LARGE SCALE GENOMIC DNA]</scope>
    <source>
        <strain evidence="15">CAG34</strain>
    </source>
</reference>
<evidence type="ECO:0000256" key="2">
    <source>
        <dbReference type="ARBA" id="ARBA00022475"/>
    </source>
</evidence>
<keyword evidence="14" id="KW-0251">Elongation factor</keyword>
<dbReference type="Gene3D" id="3.30.70.870">
    <property type="entry name" value="Elongation Factor G (Translational Gtpase), domain 3"/>
    <property type="match status" value="1"/>
</dbReference>
<keyword evidence="6 12" id="KW-0342">GTP-binding</keyword>
<dbReference type="OrthoDB" id="9804431at2"/>
<dbReference type="FunFam" id="2.40.30.10:FF:000015">
    <property type="entry name" value="Translation factor GUF1, mitochondrial"/>
    <property type="match status" value="1"/>
</dbReference>
<dbReference type="Pfam" id="PF00679">
    <property type="entry name" value="EFG_C"/>
    <property type="match status" value="1"/>
</dbReference>
<dbReference type="InterPro" id="IPR004161">
    <property type="entry name" value="EFTu-like_2"/>
</dbReference>
<dbReference type="Pfam" id="PF00009">
    <property type="entry name" value="GTP_EFTU"/>
    <property type="match status" value="1"/>
</dbReference>
<feature type="binding site" evidence="12">
    <location>
        <begin position="16"/>
        <end position="21"/>
    </location>
    <ligand>
        <name>GTP</name>
        <dbReference type="ChEBI" id="CHEBI:37565"/>
    </ligand>
</feature>
<dbReference type="Pfam" id="PF03144">
    <property type="entry name" value="GTP_EFTU_D2"/>
    <property type="match status" value="1"/>
</dbReference>
<gene>
    <name evidence="12" type="primary">lepA</name>
    <name evidence="14" type="ORF">AXK11_05715</name>
</gene>
<feature type="binding site" evidence="12">
    <location>
        <begin position="133"/>
        <end position="136"/>
    </location>
    <ligand>
        <name>GTP</name>
        <dbReference type="ChEBI" id="CHEBI:37565"/>
    </ligand>
</feature>
<dbReference type="SUPFAM" id="SSF54980">
    <property type="entry name" value="EF-G C-terminal domain-like"/>
    <property type="match status" value="2"/>
</dbReference>
<sequence length="598" mass="66200">MEIAHTRNFCIIAHVDHGKTTLSDRLLEHTNTVAQRVLTDQHLDSMDLERERGITIKSHPVTMLYPSKNGTTYKLNLMDTPGHVDFSYEVSRSLAACEGALLLIDSAQGVEAQTVANAHLAFGQNLKVIPVINKIDLPGANLDLCLSQLEDILTIPAEEAILASGKAGIGIEEILEAVVERVPPPRWSDHAHTRALVFDSLYDSYRGVIAYVRVFSGEVKPGDAMLLMSNGNKSEVKEVGIFTPKMEKAQKLAAGDVGYLVSNIKDTSEIKTGDTITLAQRPATEMLPGYQEVRPMVFCGLYPVDSSDYEKLKAAMGRLRLNDAAFVFASESSVALGFGFRCGFLGLLHMEIIQERIRREHDVDIISTYPSVVYHVVTDDGALREVDNPVNLPDPGAVREIREPTIKAAIHIPNESMGDIFALIMEKRGTIDHTDTLDANRIMLTCTLPLNEILVDFNDRLKSITRGYGSMDYELGEYRQAELVKMEILINAEPVDAFASIVHREKAEGKGRELCGRLAEIIPPQMFKVAIQAAIGGKIIARDNVKEMRKDVTAKCYGGDISRKRKLLDKQKEGKKKMKQFGRVSIPSDAFIKVLKTN</sequence>
<dbReference type="InterPro" id="IPR027417">
    <property type="entry name" value="P-loop_NTPase"/>
</dbReference>
<dbReference type="CDD" id="cd03709">
    <property type="entry name" value="lepA_C"/>
    <property type="match status" value="1"/>
</dbReference>
<dbReference type="SUPFAM" id="SSF50447">
    <property type="entry name" value="Translation proteins"/>
    <property type="match status" value="1"/>
</dbReference>
<dbReference type="Pfam" id="PF06421">
    <property type="entry name" value="LepA_C"/>
    <property type="match status" value="1"/>
</dbReference>
<evidence type="ECO:0000256" key="4">
    <source>
        <dbReference type="ARBA" id="ARBA00022801"/>
    </source>
</evidence>
<keyword evidence="15" id="KW-1185">Reference proteome</keyword>
<dbReference type="GO" id="GO:0005525">
    <property type="term" value="F:GTP binding"/>
    <property type="evidence" value="ECO:0007669"/>
    <property type="project" value="UniProtKB-UniRule"/>
</dbReference>
<accession>A0A139SML6</accession>
<dbReference type="InterPro" id="IPR035654">
    <property type="entry name" value="LepA_IV"/>
</dbReference>
<dbReference type="InterPro" id="IPR006297">
    <property type="entry name" value="EF-4"/>
</dbReference>
<dbReference type="FunFam" id="3.30.70.2570:FF:000001">
    <property type="entry name" value="Translation factor GUF1, mitochondrial"/>
    <property type="match status" value="1"/>
</dbReference>
<dbReference type="InterPro" id="IPR005225">
    <property type="entry name" value="Small_GTP-bd"/>
</dbReference>
<evidence type="ECO:0000313" key="15">
    <source>
        <dbReference type="Proteomes" id="UP000070058"/>
    </source>
</evidence>
<protein>
    <recommendedName>
        <fullName evidence="11 12">Elongation factor 4</fullName>
        <shortName evidence="12">EF-4</shortName>
        <ecNumber evidence="11 12">3.6.5.n1</ecNumber>
    </recommendedName>
    <alternativeName>
        <fullName evidence="12">Ribosomal back-translocase LepA</fullName>
    </alternativeName>
</protein>
<dbReference type="SUPFAM" id="SSF52540">
    <property type="entry name" value="P-loop containing nucleoside triphosphate hydrolases"/>
    <property type="match status" value="1"/>
</dbReference>
<evidence type="ECO:0000259" key="13">
    <source>
        <dbReference type="PROSITE" id="PS51722"/>
    </source>
</evidence>
<dbReference type="GO" id="GO:0043022">
    <property type="term" value="F:ribosome binding"/>
    <property type="evidence" value="ECO:0007669"/>
    <property type="project" value="UniProtKB-UniRule"/>
</dbReference>
<comment type="similarity">
    <text evidence="10">Belongs to the GTP-binding elongation factor family. LepA subfamily.</text>
</comment>
<dbReference type="InterPro" id="IPR038363">
    <property type="entry name" value="LepA_C_sf"/>
</dbReference>
<dbReference type="CDD" id="cd03699">
    <property type="entry name" value="EF4_II"/>
    <property type="match status" value="1"/>
</dbReference>
<dbReference type="PROSITE" id="PS51722">
    <property type="entry name" value="G_TR_2"/>
    <property type="match status" value="1"/>
</dbReference>
<evidence type="ECO:0000256" key="7">
    <source>
        <dbReference type="ARBA" id="ARBA00023136"/>
    </source>
</evidence>
<dbReference type="CDD" id="cd01890">
    <property type="entry name" value="LepA"/>
    <property type="match status" value="1"/>
</dbReference>
<dbReference type="InterPro" id="IPR009000">
    <property type="entry name" value="Transl_B-barrel_sf"/>
</dbReference>
<dbReference type="SMART" id="SM00838">
    <property type="entry name" value="EFG_C"/>
    <property type="match status" value="1"/>
</dbReference>
<dbReference type="InterPro" id="IPR000640">
    <property type="entry name" value="EFG_V-like"/>
</dbReference>